<keyword evidence="3" id="KW-0328">Glycosyltransferase</keyword>
<evidence type="ECO:0000313" key="14">
    <source>
        <dbReference type="EMBL" id="KAF7339491.1"/>
    </source>
</evidence>
<evidence type="ECO:0000256" key="5">
    <source>
        <dbReference type="ARBA" id="ARBA00022692"/>
    </source>
</evidence>
<feature type="transmembrane region" description="Helical" evidence="11">
    <location>
        <begin position="503"/>
        <end position="527"/>
    </location>
</feature>
<feature type="compositionally biased region" description="Low complexity" evidence="10">
    <location>
        <begin position="391"/>
        <end position="447"/>
    </location>
</feature>
<proteinExistence type="inferred from homology"/>
<feature type="domain" description="GST N-terminal" evidence="12">
    <location>
        <begin position="6"/>
        <end position="102"/>
    </location>
</feature>
<dbReference type="PROSITE" id="PS50404">
    <property type="entry name" value="GST_NTER"/>
    <property type="match status" value="1"/>
</dbReference>
<evidence type="ECO:0000256" key="2">
    <source>
        <dbReference type="ARBA" id="ARBA00008661"/>
    </source>
</evidence>
<protein>
    <submittedName>
        <fullName evidence="14">Glycosyltransferase family 31 protein</fullName>
    </submittedName>
</protein>
<feature type="region of interest" description="Disordered" evidence="10">
    <location>
        <begin position="714"/>
        <end position="738"/>
    </location>
</feature>
<evidence type="ECO:0000256" key="10">
    <source>
        <dbReference type="SAM" id="MobiDB-lite"/>
    </source>
</evidence>
<evidence type="ECO:0000256" key="7">
    <source>
        <dbReference type="ARBA" id="ARBA00022989"/>
    </source>
</evidence>
<keyword evidence="9 11" id="KW-0472">Membrane</keyword>
<gene>
    <name evidence="14" type="ORF">MSAN_02163400</name>
</gene>
<dbReference type="Pfam" id="PF13417">
    <property type="entry name" value="GST_N_3"/>
    <property type="match status" value="1"/>
</dbReference>
<evidence type="ECO:0000256" key="1">
    <source>
        <dbReference type="ARBA" id="ARBA00004323"/>
    </source>
</evidence>
<sequence length="1017" mass="112488">MSATVPKAVLYYSPDSTWSTSVLLALEEKGYGDDELDLKVVDLSKGENFAVSFLRLSPKATVPTLVVPFRDSVSDDAETRYKALTDTKAIINLLEQSRSPMSTSRTTSTAPAPSLAPATVAFSVTSNALLDILHADEVSPEDLKLVNARDSASLKVLAKTAVPLLEGRKQALGECISDAEAGKVQASEKVKKFWQDKQSETDQLLAVLLAADKEEAALDSTEQTRRAEFFAKAKKVWEVAVKGAVGKLNKEMIGPYALGDQLSVVDLSLAPWLRTVVMLAGGSAEQDGSTVIGKLEKHLGGDLVLPKDFQDADSRKDGAATSKLAAYWDAMRERASWKKCIELSIGLLSPPRRTMASSAPRIEDYDSSSSTDSGDTVRTYKPSKPRPGSPSPRSSFLLPSVVQSGRSSISSSTTSTPLPSRSASPLPQFRHSTASSSTSDTDSETTSPLLRANAHRRSWWSDDSRKWWTMSRRRRRRQGRIVTSLKKWSRWILRHPFFPRQPITIILTLILLSVFAIFVTLLLMYILNPDKDPLPWRAYCSATPPFPPPEIDALPPRRHVRSRNGAGDGDGGLGTSRTIVRFVMGEPRKDQERRVRLEMETYNDIIILPIQENMNSGKTHTFFSWAALNAWVPPVYKETGAKPHTFSYSSRKFPAPPLAPHDPIQAHQDRASGQPLPWVRPDYVIKVDDDSFVMLAELEARLRVELFADANKSAGAAPSHTTDLSSHPTLSHKETTSTLSPYVPAHSSSADPLIYWGYLVTNRLHRFMAGELYALSWSIVDWVSKDPAIKLLTHGAEDKQTAKWMKIRGDEIRWVSERCWIYNHPRSGTVYTHGFLFPSEATRVKSNLVPYPDKALQDVLNSSLVPGGTPTPSDWAYSSVSTFGVRYAPPIPDLTIMQSVEALVEGSEMSTLREGSPKTPEYAWARREGRKTRYQGRRVGGTVVVHFIKKNMWYLETALALLEGDELTGTEEQQPHDFYRVGFSDPGTRIVVAEPEPVTTDLLDSASPPVEEPSAST</sequence>
<feature type="compositionally biased region" description="Low complexity" evidence="10">
    <location>
        <begin position="367"/>
        <end position="376"/>
    </location>
</feature>
<feature type="compositionally biased region" description="Polar residues" evidence="10">
    <location>
        <begin position="719"/>
        <end position="729"/>
    </location>
</feature>
<dbReference type="AlphaFoldDB" id="A0A8H7CKH2"/>
<dbReference type="EMBL" id="JACAZH010000031">
    <property type="protein sequence ID" value="KAF7339491.1"/>
    <property type="molecule type" value="Genomic_DNA"/>
</dbReference>
<dbReference type="InterPro" id="IPR036282">
    <property type="entry name" value="Glutathione-S-Trfase_C_sf"/>
</dbReference>
<dbReference type="SUPFAM" id="SSF52833">
    <property type="entry name" value="Thioredoxin-like"/>
    <property type="match status" value="1"/>
</dbReference>
<dbReference type="Proteomes" id="UP000623467">
    <property type="component" value="Unassembled WGS sequence"/>
</dbReference>
<evidence type="ECO:0000313" key="15">
    <source>
        <dbReference type="Proteomes" id="UP000623467"/>
    </source>
</evidence>
<dbReference type="InterPro" id="IPR002659">
    <property type="entry name" value="Glyco_trans_31"/>
</dbReference>
<dbReference type="PANTHER" id="PTHR11214">
    <property type="entry name" value="BETA-1,3-N-ACETYLGLUCOSAMINYLTRANSFERASE"/>
    <property type="match status" value="1"/>
</dbReference>
<evidence type="ECO:0000259" key="12">
    <source>
        <dbReference type="PROSITE" id="PS50404"/>
    </source>
</evidence>
<evidence type="ECO:0000256" key="6">
    <source>
        <dbReference type="ARBA" id="ARBA00022968"/>
    </source>
</evidence>
<evidence type="ECO:0000259" key="13">
    <source>
        <dbReference type="PROSITE" id="PS50405"/>
    </source>
</evidence>
<feature type="domain" description="GST C-terminal" evidence="13">
    <location>
        <begin position="166"/>
        <end position="354"/>
    </location>
</feature>
<evidence type="ECO:0000256" key="4">
    <source>
        <dbReference type="ARBA" id="ARBA00022679"/>
    </source>
</evidence>
<evidence type="ECO:0000256" key="3">
    <source>
        <dbReference type="ARBA" id="ARBA00022676"/>
    </source>
</evidence>
<evidence type="ECO:0000256" key="9">
    <source>
        <dbReference type="ARBA" id="ARBA00023136"/>
    </source>
</evidence>
<dbReference type="GO" id="GO:0000139">
    <property type="term" value="C:Golgi membrane"/>
    <property type="evidence" value="ECO:0007669"/>
    <property type="project" value="UniProtKB-SubCell"/>
</dbReference>
<feature type="region of interest" description="Disordered" evidence="10">
    <location>
        <begin position="998"/>
        <end position="1017"/>
    </location>
</feature>
<dbReference type="PROSITE" id="PS50405">
    <property type="entry name" value="GST_CTER"/>
    <property type="match status" value="1"/>
</dbReference>
<accession>A0A8H7CKH2</accession>
<keyword evidence="5 11" id="KW-0812">Transmembrane</keyword>
<keyword evidence="6" id="KW-0735">Signal-anchor</keyword>
<feature type="compositionally biased region" description="Low complexity" evidence="10">
    <location>
        <begin position="1005"/>
        <end position="1017"/>
    </location>
</feature>
<evidence type="ECO:0000256" key="11">
    <source>
        <dbReference type="SAM" id="Phobius"/>
    </source>
</evidence>
<keyword evidence="15" id="KW-1185">Reference proteome</keyword>
<keyword evidence="7 11" id="KW-1133">Transmembrane helix</keyword>
<dbReference type="Gene3D" id="3.40.30.10">
    <property type="entry name" value="Glutaredoxin"/>
    <property type="match status" value="1"/>
</dbReference>
<feature type="region of interest" description="Disordered" evidence="10">
    <location>
        <begin position="352"/>
        <end position="448"/>
    </location>
</feature>
<keyword evidence="4 14" id="KW-0808">Transferase</keyword>
<dbReference type="GO" id="GO:0016758">
    <property type="term" value="F:hexosyltransferase activity"/>
    <property type="evidence" value="ECO:0007669"/>
    <property type="project" value="InterPro"/>
</dbReference>
<evidence type="ECO:0000256" key="8">
    <source>
        <dbReference type="ARBA" id="ARBA00023034"/>
    </source>
</evidence>
<comment type="caution">
    <text evidence="14">The sequence shown here is derived from an EMBL/GenBank/DDBJ whole genome shotgun (WGS) entry which is preliminary data.</text>
</comment>
<keyword evidence="8" id="KW-0333">Golgi apparatus</keyword>
<dbReference type="OrthoDB" id="2139606at2759"/>
<reference evidence="14" key="1">
    <citation type="submission" date="2020-05" db="EMBL/GenBank/DDBJ databases">
        <title>Mycena genomes resolve the evolution of fungal bioluminescence.</title>
        <authorList>
            <person name="Tsai I.J."/>
        </authorList>
    </citation>
    <scope>NUCLEOTIDE SEQUENCE</scope>
    <source>
        <strain evidence="14">160909Yilan</strain>
    </source>
</reference>
<dbReference type="PANTHER" id="PTHR11214:SF333">
    <property type="entry name" value="GLYCOSYLTRANSFERASE FAMILY 31 PROTEIN"/>
    <property type="match status" value="1"/>
</dbReference>
<organism evidence="14 15">
    <name type="scientific">Mycena sanguinolenta</name>
    <dbReference type="NCBI Taxonomy" id="230812"/>
    <lineage>
        <taxon>Eukaryota</taxon>
        <taxon>Fungi</taxon>
        <taxon>Dikarya</taxon>
        <taxon>Basidiomycota</taxon>
        <taxon>Agaricomycotina</taxon>
        <taxon>Agaricomycetes</taxon>
        <taxon>Agaricomycetidae</taxon>
        <taxon>Agaricales</taxon>
        <taxon>Marasmiineae</taxon>
        <taxon>Mycenaceae</taxon>
        <taxon>Mycena</taxon>
    </lineage>
</organism>
<name>A0A8H7CKH2_9AGAR</name>
<dbReference type="InterPro" id="IPR036249">
    <property type="entry name" value="Thioredoxin-like_sf"/>
</dbReference>
<dbReference type="InterPro" id="IPR010987">
    <property type="entry name" value="Glutathione-S-Trfase_C-like"/>
</dbReference>
<dbReference type="GO" id="GO:0051072">
    <property type="term" value="P:4,6-pyruvylated galactose residue biosynthetic process"/>
    <property type="evidence" value="ECO:0007669"/>
    <property type="project" value="TreeGrafter"/>
</dbReference>
<comment type="subcellular location">
    <subcellularLocation>
        <location evidence="1">Golgi apparatus membrane</location>
        <topology evidence="1">Single-pass type II membrane protein</topology>
    </subcellularLocation>
</comment>
<dbReference type="SUPFAM" id="SSF47616">
    <property type="entry name" value="GST C-terminal domain-like"/>
    <property type="match status" value="1"/>
</dbReference>
<dbReference type="CDD" id="cd00570">
    <property type="entry name" value="GST_N_family"/>
    <property type="match status" value="1"/>
</dbReference>
<dbReference type="InterPro" id="IPR004045">
    <property type="entry name" value="Glutathione_S-Trfase_N"/>
</dbReference>
<dbReference type="Gene3D" id="1.20.1050.10">
    <property type="match status" value="1"/>
</dbReference>
<comment type="similarity">
    <text evidence="2">Belongs to the glycosyltransferase 31 family.</text>
</comment>